<evidence type="ECO:0000313" key="4">
    <source>
        <dbReference type="Proteomes" id="UP001320831"/>
    </source>
</evidence>
<gene>
    <name evidence="3" type="ORF">N5A92_20640</name>
</gene>
<keyword evidence="2" id="KW-0472">Membrane</keyword>
<evidence type="ECO:0008006" key="5">
    <source>
        <dbReference type="Google" id="ProtNLM"/>
    </source>
</evidence>
<accession>A0ABT2LTP0</accession>
<dbReference type="Proteomes" id="UP001320831">
    <property type="component" value="Unassembled WGS sequence"/>
</dbReference>
<comment type="caution">
    <text evidence="3">The sequence shown here is derived from an EMBL/GenBank/DDBJ whole genome shotgun (WGS) entry which is preliminary data.</text>
</comment>
<dbReference type="EMBL" id="JAOCZP010000007">
    <property type="protein sequence ID" value="MCT7377429.1"/>
    <property type="molecule type" value="Genomic_DNA"/>
</dbReference>
<evidence type="ECO:0000313" key="3">
    <source>
        <dbReference type="EMBL" id="MCT7377429.1"/>
    </source>
</evidence>
<feature type="transmembrane region" description="Helical" evidence="2">
    <location>
        <begin position="93"/>
        <end position="110"/>
    </location>
</feature>
<proteinExistence type="predicted"/>
<keyword evidence="2" id="KW-1133">Transmembrane helix</keyword>
<feature type="region of interest" description="Disordered" evidence="1">
    <location>
        <begin position="1"/>
        <end position="22"/>
    </location>
</feature>
<evidence type="ECO:0000256" key="2">
    <source>
        <dbReference type="SAM" id="Phobius"/>
    </source>
</evidence>
<organism evidence="3 4">
    <name type="scientific">Chelativorans salis</name>
    <dbReference type="NCBI Taxonomy" id="2978478"/>
    <lineage>
        <taxon>Bacteria</taxon>
        <taxon>Pseudomonadati</taxon>
        <taxon>Pseudomonadota</taxon>
        <taxon>Alphaproteobacteria</taxon>
        <taxon>Hyphomicrobiales</taxon>
        <taxon>Phyllobacteriaceae</taxon>
        <taxon>Chelativorans</taxon>
    </lineage>
</organism>
<keyword evidence="4" id="KW-1185">Reference proteome</keyword>
<reference evidence="3 4" key="1">
    <citation type="submission" date="2022-09" db="EMBL/GenBank/DDBJ databases">
        <title>Chelativorans salina sp. nov., a novel slightly halophilic bacterium isolated from a saline lake sediment enrichment.</title>
        <authorList>
            <person name="Gao L."/>
            <person name="Fang B.-Z."/>
            <person name="Li W.-J."/>
        </authorList>
    </citation>
    <scope>NUCLEOTIDE SEQUENCE [LARGE SCALE GENOMIC DNA]</scope>
    <source>
        <strain evidence="3 4">EGI FJ00035</strain>
    </source>
</reference>
<evidence type="ECO:0000256" key="1">
    <source>
        <dbReference type="SAM" id="MobiDB-lite"/>
    </source>
</evidence>
<name>A0ABT2LTP0_9HYPH</name>
<keyword evidence="2" id="KW-0812">Transmembrane</keyword>
<sequence>MATTTRKSRKTEGKMSVSTSDIEDDIRQLRADVGQLMTHLKEMGGQTGPAARRAASDGLDQLRAQGEAAMENVKGSAEELGQGVSQMVRDRPFSSLLLAGGLGFLLALATRR</sequence>
<dbReference type="RefSeq" id="WP_260905928.1">
    <property type="nucleotide sequence ID" value="NZ_JAOCZP010000007.1"/>
</dbReference>
<protein>
    <recommendedName>
        <fullName evidence="5">DUF883 domain-containing protein</fullName>
    </recommendedName>
</protein>